<proteinExistence type="predicted"/>
<dbReference type="Proteomes" id="UP000659388">
    <property type="component" value="Unassembled WGS sequence"/>
</dbReference>
<keyword evidence="3" id="KW-1185">Reference proteome</keyword>
<gene>
    <name evidence="2" type="ORF">JL102_10435</name>
</gene>
<evidence type="ECO:0000313" key="2">
    <source>
        <dbReference type="EMBL" id="MBL3656550.1"/>
    </source>
</evidence>
<evidence type="ECO:0000313" key="3">
    <source>
        <dbReference type="Proteomes" id="UP000659388"/>
    </source>
</evidence>
<keyword evidence="1" id="KW-0732">Signal</keyword>
<sequence>MKILKSTTLLTAFMLVAFFGTTRAQGRPIHEIHSMMIYNFIKYIQWPSSDQSQNFVIAVIGDDEVYNTLNTWYGGKLRGNKKFVVKKFNSPSEISSCHILYVAKGSSKDFDEIRGKLSNSSTLIITDKPGLGQKGSGINFRTVNNKLAFELNQKVIEQSQLKVSGQLSSMAILI</sequence>
<accession>A0A937F952</accession>
<feature type="signal peptide" evidence="1">
    <location>
        <begin position="1"/>
        <end position="24"/>
    </location>
</feature>
<comment type="caution">
    <text evidence="2">The sequence shown here is derived from an EMBL/GenBank/DDBJ whole genome shotgun (WGS) entry which is preliminary data.</text>
</comment>
<organism evidence="2 3">
    <name type="scientific">Fulvivirga sediminis</name>
    <dbReference type="NCBI Taxonomy" id="2803949"/>
    <lineage>
        <taxon>Bacteria</taxon>
        <taxon>Pseudomonadati</taxon>
        <taxon>Bacteroidota</taxon>
        <taxon>Cytophagia</taxon>
        <taxon>Cytophagales</taxon>
        <taxon>Fulvivirgaceae</taxon>
        <taxon>Fulvivirga</taxon>
    </lineage>
</organism>
<feature type="chain" id="PRO_5037808602" evidence="1">
    <location>
        <begin position="25"/>
        <end position="174"/>
    </location>
</feature>
<dbReference type="EMBL" id="JAESIY010000005">
    <property type="protein sequence ID" value="MBL3656550.1"/>
    <property type="molecule type" value="Genomic_DNA"/>
</dbReference>
<reference evidence="2" key="1">
    <citation type="submission" date="2021-01" db="EMBL/GenBank/DDBJ databases">
        <title>Fulvivirga kasyanovii gen. nov., sp nov., a novel member of the phylum Bacteroidetes isolated from seawater in a mussel farm.</title>
        <authorList>
            <person name="Zhao L.-H."/>
            <person name="Wang Z.-J."/>
        </authorList>
    </citation>
    <scope>NUCLEOTIDE SEQUENCE</scope>
    <source>
        <strain evidence="2">2943</strain>
    </source>
</reference>
<evidence type="ECO:0000256" key="1">
    <source>
        <dbReference type="SAM" id="SignalP"/>
    </source>
</evidence>
<dbReference type="InterPro" id="IPR025293">
    <property type="entry name" value="YfiR/HmsC-like"/>
</dbReference>
<dbReference type="RefSeq" id="WP_202244338.1">
    <property type="nucleotide sequence ID" value="NZ_JAESIY010000005.1"/>
</dbReference>
<name>A0A937F952_9BACT</name>
<protein>
    <submittedName>
        <fullName evidence="2">YfiR family protein</fullName>
    </submittedName>
</protein>
<dbReference type="Pfam" id="PF13689">
    <property type="entry name" value="DUF4154"/>
    <property type="match status" value="1"/>
</dbReference>
<dbReference type="AlphaFoldDB" id="A0A937F952"/>